<protein>
    <submittedName>
        <fullName evidence="1">Uncharacterized protein</fullName>
    </submittedName>
</protein>
<reference evidence="1 2" key="1">
    <citation type="submission" date="2017-04" db="EMBL/GenBank/DDBJ databases">
        <title>The whole genome sequencing and assembly of Halobacillus mangrovi strain.</title>
        <authorList>
            <person name="Lee S.-J."/>
            <person name="Park M.-K."/>
            <person name="Kim J.-Y."/>
            <person name="Lee Y.-J."/>
            <person name="Yi H."/>
            <person name="Bahn Y.-S."/>
            <person name="Kim J.F."/>
            <person name="Lee D.-W."/>
        </authorList>
    </citation>
    <scope>NUCLEOTIDE SEQUENCE [LARGE SCALE GENOMIC DNA]</scope>
    <source>
        <strain evidence="1 2">KTB 131</strain>
    </source>
</reference>
<dbReference type="STRING" id="402384.HM131_12105"/>
<accession>A0A1W5ZWB7</accession>
<organism evidence="1 2">
    <name type="scientific">Halobacillus mangrovi</name>
    <dbReference type="NCBI Taxonomy" id="402384"/>
    <lineage>
        <taxon>Bacteria</taxon>
        <taxon>Bacillati</taxon>
        <taxon>Bacillota</taxon>
        <taxon>Bacilli</taxon>
        <taxon>Bacillales</taxon>
        <taxon>Bacillaceae</taxon>
        <taxon>Halobacillus</taxon>
    </lineage>
</organism>
<dbReference type="RefSeq" id="WP_085030004.1">
    <property type="nucleotide sequence ID" value="NZ_CP020772.1"/>
</dbReference>
<dbReference type="AlphaFoldDB" id="A0A1W5ZWB7"/>
<dbReference type="KEGG" id="hmn:HM131_12105"/>
<name>A0A1W5ZWB7_9BACI</name>
<proteinExistence type="predicted"/>
<evidence type="ECO:0000313" key="1">
    <source>
        <dbReference type="EMBL" id="ARI77541.1"/>
    </source>
</evidence>
<dbReference type="Proteomes" id="UP000192527">
    <property type="component" value="Chromosome"/>
</dbReference>
<sequence length="108" mass="12629">MDNFRLALLLPALFVFVFVNHPNFIDRTNEQATSFTFYSSDIVMSDHKAPYLHLFVTKEKDGPSLSLTALFLLLLLKEKYNRKPPIRLNVYLASQGFMIQRKFHSNYL</sequence>
<keyword evidence="2" id="KW-1185">Reference proteome</keyword>
<gene>
    <name evidence="1" type="ORF">HM131_12105</name>
</gene>
<evidence type="ECO:0000313" key="2">
    <source>
        <dbReference type="Proteomes" id="UP000192527"/>
    </source>
</evidence>
<dbReference type="EMBL" id="CP020772">
    <property type="protein sequence ID" value="ARI77541.1"/>
    <property type="molecule type" value="Genomic_DNA"/>
</dbReference>